<dbReference type="Proteomes" id="UP000784294">
    <property type="component" value="Unassembled WGS sequence"/>
</dbReference>
<evidence type="ECO:0000313" key="2">
    <source>
        <dbReference type="EMBL" id="VEL24665.1"/>
    </source>
</evidence>
<proteinExistence type="predicted"/>
<gene>
    <name evidence="2" type="ORF">PXEA_LOCUS18105</name>
</gene>
<keyword evidence="1" id="KW-0812">Transmembrane</keyword>
<evidence type="ECO:0000313" key="3">
    <source>
        <dbReference type="Proteomes" id="UP000784294"/>
    </source>
</evidence>
<keyword evidence="1" id="KW-1133">Transmembrane helix</keyword>
<feature type="transmembrane region" description="Helical" evidence="1">
    <location>
        <begin position="14"/>
        <end position="33"/>
    </location>
</feature>
<dbReference type="EMBL" id="CAAALY010068929">
    <property type="protein sequence ID" value="VEL24665.1"/>
    <property type="molecule type" value="Genomic_DNA"/>
</dbReference>
<dbReference type="AlphaFoldDB" id="A0A3S5FED6"/>
<name>A0A3S5FED6_9PLAT</name>
<comment type="caution">
    <text evidence="2">The sequence shown here is derived from an EMBL/GenBank/DDBJ whole genome shotgun (WGS) entry which is preliminary data.</text>
</comment>
<evidence type="ECO:0000256" key="1">
    <source>
        <dbReference type="SAM" id="Phobius"/>
    </source>
</evidence>
<protein>
    <submittedName>
        <fullName evidence="2">Uncharacterized protein</fullName>
    </submittedName>
</protein>
<reference evidence="2" key="1">
    <citation type="submission" date="2018-11" db="EMBL/GenBank/DDBJ databases">
        <authorList>
            <consortium name="Pathogen Informatics"/>
        </authorList>
    </citation>
    <scope>NUCLEOTIDE SEQUENCE</scope>
</reference>
<sequence length="147" mass="16953">MPGWLGLESRRLELWRLFVQILSIVLCPAIMGLKLAVKRQSASHASVSSAMAATCNQTVCLTTCSRINKKLGEFTFHQTWNPSVTLGHKNEIEDSWTILCVSSPKLEIRVRFECRKKKKEFRFRSFFSTSTVSFTIRWTYKCRQSRG</sequence>
<keyword evidence="1" id="KW-0472">Membrane</keyword>
<accession>A0A3S5FED6</accession>
<organism evidence="2 3">
    <name type="scientific">Protopolystoma xenopodis</name>
    <dbReference type="NCBI Taxonomy" id="117903"/>
    <lineage>
        <taxon>Eukaryota</taxon>
        <taxon>Metazoa</taxon>
        <taxon>Spiralia</taxon>
        <taxon>Lophotrochozoa</taxon>
        <taxon>Platyhelminthes</taxon>
        <taxon>Monogenea</taxon>
        <taxon>Polyopisthocotylea</taxon>
        <taxon>Polystomatidea</taxon>
        <taxon>Polystomatidae</taxon>
        <taxon>Protopolystoma</taxon>
    </lineage>
</organism>
<keyword evidence="3" id="KW-1185">Reference proteome</keyword>